<dbReference type="EMBL" id="CP159925">
    <property type="protein sequence ID" value="XCO74230.1"/>
    <property type="molecule type" value="Genomic_DNA"/>
</dbReference>
<evidence type="ECO:0008006" key="3">
    <source>
        <dbReference type="Google" id="ProtNLM"/>
    </source>
</evidence>
<feature type="signal peptide" evidence="1">
    <location>
        <begin position="1"/>
        <end position="25"/>
    </location>
</feature>
<reference evidence="2" key="1">
    <citation type="submission" date="2024-06" db="EMBL/GenBank/DDBJ databases">
        <authorList>
            <person name="Li S."/>
        </authorList>
    </citation>
    <scope>NUCLEOTIDE SEQUENCE</scope>
    <source>
        <strain evidence="2">SR10</strain>
    </source>
</reference>
<keyword evidence="1" id="KW-0732">Signal</keyword>
<sequence length="104" mass="11325">MRKAATMSPVLIALMLLAGCGIDNKQPPANRTEPVVQTAPLRNATIVGSAESPDPVLERVRELERLGKVEDVVVMESFPVQIRLRAPQSVIDELQGMPRKGGLR</sequence>
<dbReference type="AlphaFoldDB" id="A0AAU8MPX9"/>
<dbReference type="PROSITE" id="PS51257">
    <property type="entry name" value="PROKAR_LIPOPROTEIN"/>
    <property type="match status" value="1"/>
</dbReference>
<gene>
    <name evidence="2" type="ORF">ABU614_17885</name>
</gene>
<evidence type="ECO:0000256" key="1">
    <source>
        <dbReference type="SAM" id="SignalP"/>
    </source>
</evidence>
<dbReference type="RefSeq" id="WP_363797086.1">
    <property type="nucleotide sequence ID" value="NZ_CP159925.1"/>
</dbReference>
<evidence type="ECO:0000313" key="2">
    <source>
        <dbReference type="EMBL" id="XCO74230.1"/>
    </source>
</evidence>
<proteinExistence type="predicted"/>
<feature type="chain" id="PRO_5043504683" description="Lipoprotein" evidence="1">
    <location>
        <begin position="26"/>
        <end position="104"/>
    </location>
</feature>
<name>A0AAU8MPX9_9GAMM</name>
<organism evidence="2">
    <name type="scientific">Lysobacter firmicutimachus</name>
    <dbReference type="NCBI Taxonomy" id="1792846"/>
    <lineage>
        <taxon>Bacteria</taxon>
        <taxon>Pseudomonadati</taxon>
        <taxon>Pseudomonadota</taxon>
        <taxon>Gammaproteobacteria</taxon>
        <taxon>Lysobacterales</taxon>
        <taxon>Lysobacteraceae</taxon>
        <taxon>Lysobacter</taxon>
    </lineage>
</organism>
<accession>A0AAU8MPX9</accession>
<protein>
    <recommendedName>
        <fullName evidence="3">Lipoprotein</fullName>
    </recommendedName>
</protein>